<proteinExistence type="predicted"/>
<dbReference type="Proteomes" id="UP000774617">
    <property type="component" value="Unassembled WGS sequence"/>
</dbReference>
<name>A0ABQ8FYM0_9PEZI</name>
<accession>A0ABQ8FYM0</accession>
<evidence type="ECO:0000313" key="3">
    <source>
        <dbReference type="Proteomes" id="UP000774617"/>
    </source>
</evidence>
<feature type="signal peptide" evidence="1">
    <location>
        <begin position="1"/>
        <end position="23"/>
    </location>
</feature>
<comment type="caution">
    <text evidence="2">The sequence shown here is derived from an EMBL/GenBank/DDBJ whole genome shotgun (WGS) entry which is preliminary data.</text>
</comment>
<organism evidence="2 3">
    <name type="scientific">Macrophomina phaseolina</name>
    <dbReference type="NCBI Taxonomy" id="35725"/>
    <lineage>
        <taxon>Eukaryota</taxon>
        <taxon>Fungi</taxon>
        <taxon>Dikarya</taxon>
        <taxon>Ascomycota</taxon>
        <taxon>Pezizomycotina</taxon>
        <taxon>Dothideomycetes</taxon>
        <taxon>Dothideomycetes incertae sedis</taxon>
        <taxon>Botryosphaeriales</taxon>
        <taxon>Botryosphaeriaceae</taxon>
        <taxon>Macrophomina</taxon>
    </lineage>
</organism>
<dbReference type="EMBL" id="JAGTJR010000035">
    <property type="protein sequence ID" value="KAH7036393.1"/>
    <property type="molecule type" value="Genomic_DNA"/>
</dbReference>
<feature type="chain" id="PRO_5047047295" evidence="1">
    <location>
        <begin position="24"/>
        <end position="204"/>
    </location>
</feature>
<gene>
    <name evidence="2" type="ORF">B0J12DRAFT_703374</name>
</gene>
<keyword evidence="1" id="KW-0732">Signal</keyword>
<protein>
    <submittedName>
        <fullName evidence="2">Uncharacterized protein</fullName>
    </submittedName>
</protein>
<sequence>MPLFSSKLITAWLLLLIESHHSAVDTQSVQSYNGSIHPLRAMIWFLRLSFNRCISYALYLIFARHKSLMDISVSQKKKKKKKKERKEKALAEQNRQSGEATATLVAAAETLQVTGQTTISFFSGDGTVTVGDYKPVGEVGGYWSLWAETLRQFISDCAYDATTSIEIGDVREGPVRTGLGDAAVASIRWSGPSMKLVRRGEGDG</sequence>
<reference evidence="2 3" key="1">
    <citation type="journal article" date="2021" name="Nat. Commun.">
        <title>Genetic determinants of endophytism in the Arabidopsis root mycobiome.</title>
        <authorList>
            <person name="Mesny F."/>
            <person name="Miyauchi S."/>
            <person name="Thiergart T."/>
            <person name="Pickel B."/>
            <person name="Atanasova L."/>
            <person name="Karlsson M."/>
            <person name="Huettel B."/>
            <person name="Barry K.W."/>
            <person name="Haridas S."/>
            <person name="Chen C."/>
            <person name="Bauer D."/>
            <person name="Andreopoulos W."/>
            <person name="Pangilinan J."/>
            <person name="LaButti K."/>
            <person name="Riley R."/>
            <person name="Lipzen A."/>
            <person name="Clum A."/>
            <person name="Drula E."/>
            <person name="Henrissat B."/>
            <person name="Kohler A."/>
            <person name="Grigoriev I.V."/>
            <person name="Martin F.M."/>
            <person name="Hacquard S."/>
        </authorList>
    </citation>
    <scope>NUCLEOTIDE SEQUENCE [LARGE SCALE GENOMIC DNA]</scope>
    <source>
        <strain evidence="2 3">MPI-SDFR-AT-0080</strain>
    </source>
</reference>
<evidence type="ECO:0000256" key="1">
    <source>
        <dbReference type="SAM" id="SignalP"/>
    </source>
</evidence>
<evidence type="ECO:0000313" key="2">
    <source>
        <dbReference type="EMBL" id="KAH7036393.1"/>
    </source>
</evidence>
<keyword evidence="3" id="KW-1185">Reference proteome</keyword>